<sequence>MGYGVSLEGIIAKSNNMCLDVGQFLQNTHILNTYFHLSLVIF</sequence>
<gene>
    <name evidence="1" type="ORF">METZ01_LOCUS105165</name>
</gene>
<dbReference type="AlphaFoldDB" id="A0A381WJ40"/>
<name>A0A381WJ40_9ZZZZ</name>
<reference evidence="1" key="1">
    <citation type="submission" date="2018-05" db="EMBL/GenBank/DDBJ databases">
        <authorList>
            <person name="Lanie J.A."/>
            <person name="Ng W.-L."/>
            <person name="Kazmierczak K.M."/>
            <person name="Andrzejewski T.M."/>
            <person name="Davidsen T.M."/>
            <person name="Wayne K.J."/>
            <person name="Tettelin H."/>
            <person name="Glass J.I."/>
            <person name="Rusch D."/>
            <person name="Podicherti R."/>
            <person name="Tsui H.-C.T."/>
            <person name="Winkler M.E."/>
        </authorList>
    </citation>
    <scope>NUCLEOTIDE SEQUENCE</scope>
</reference>
<evidence type="ECO:0000313" key="1">
    <source>
        <dbReference type="EMBL" id="SVA52311.1"/>
    </source>
</evidence>
<organism evidence="1">
    <name type="scientific">marine metagenome</name>
    <dbReference type="NCBI Taxonomy" id="408172"/>
    <lineage>
        <taxon>unclassified sequences</taxon>
        <taxon>metagenomes</taxon>
        <taxon>ecological metagenomes</taxon>
    </lineage>
</organism>
<protein>
    <submittedName>
        <fullName evidence="1">Uncharacterized protein</fullName>
    </submittedName>
</protein>
<proteinExistence type="predicted"/>
<dbReference type="EMBL" id="UINC01011918">
    <property type="protein sequence ID" value="SVA52311.1"/>
    <property type="molecule type" value="Genomic_DNA"/>
</dbReference>
<accession>A0A381WJ40</accession>